<feature type="non-terminal residue" evidence="2">
    <location>
        <position position="109"/>
    </location>
</feature>
<dbReference type="Proteomes" id="UP001357485">
    <property type="component" value="Unassembled WGS sequence"/>
</dbReference>
<name>A0ABR0ITB3_9PEZI</name>
<gene>
    <name evidence="2" type="ORF">LTR16_012678</name>
</gene>
<proteinExistence type="predicted"/>
<organism evidence="2 3">
    <name type="scientific">Cryomyces antarcticus</name>
    <dbReference type="NCBI Taxonomy" id="329879"/>
    <lineage>
        <taxon>Eukaryota</taxon>
        <taxon>Fungi</taxon>
        <taxon>Dikarya</taxon>
        <taxon>Ascomycota</taxon>
        <taxon>Pezizomycotina</taxon>
        <taxon>Dothideomycetes</taxon>
        <taxon>Dothideomycetes incertae sedis</taxon>
        <taxon>Cryomyces</taxon>
    </lineage>
</organism>
<protein>
    <submittedName>
        <fullName evidence="2">Uncharacterized protein</fullName>
    </submittedName>
</protein>
<reference evidence="2 3" key="1">
    <citation type="submission" date="2023-08" db="EMBL/GenBank/DDBJ databases">
        <title>Black Yeasts Isolated from many extreme environments.</title>
        <authorList>
            <person name="Coleine C."/>
            <person name="Stajich J.E."/>
            <person name="Selbmann L."/>
        </authorList>
    </citation>
    <scope>NUCLEOTIDE SEQUENCE [LARGE SCALE GENOMIC DNA]</scope>
    <source>
        <strain evidence="2 3">CCFEE 536</strain>
    </source>
</reference>
<dbReference type="EMBL" id="JAVRRA010029638">
    <property type="protein sequence ID" value="KAK5019656.1"/>
    <property type="molecule type" value="Genomic_DNA"/>
</dbReference>
<feature type="region of interest" description="Disordered" evidence="1">
    <location>
        <begin position="1"/>
        <end position="91"/>
    </location>
</feature>
<evidence type="ECO:0000313" key="2">
    <source>
        <dbReference type="EMBL" id="KAK5019656.1"/>
    </source>
</evidence>
<keyword evidence="3" id="KW-1185">Reference proteome</keyword>
<feature type="compositionally biased region" description="Basic and acidic residues" evidence="1">
    <location>
        <begin position="1"/>
        <end position="27"/>
    </location>
</feature>
<evidence type="ECO:0000256" key="1">
    <source>
        <dbReference type="SAM" id="MobiDB-lite"/>
    </source>
</evidence>
<evidence type="ECO:0000313" key="3">
    <source>
        <dbReference type="Proteomes" id="UP001357485"/>
    </source>
</evidence>
<sequence length="109" mass="12296">MDDTRPTKNEEGGTKLESDFTAEEKPDTTQALPPALSGDKPTTHSPHASKENRYKELFNQPTEPNRHRPRAASTTLNERQEDDRTTTPALHPATAALYIRDFMRPLQPD</sequence>
<accession>A0ABR0ITB3</accession>
<comment type="caution">
    <text evidence="2">The sequence shown here is derived from an EMBL/GenBank/DDBJ whole genome shotgun (WGS) entry which is preliminary data.</text>
</comment>